<reference evidence="2 3" key="3">
    <citation type="journal article" date="2008" name="BMC Genomics">
        <title>The genome of the versatile nitrogen fixer Azorhizobium caulinodans ORS571.</title>
        <authorList>
            <person name="Lee KB."/>
            <person name="Backer P.D."/>
            <person name="Aono T."/>
            <person name="Liu CT."/>
            <person name="Suzuki S."/>
            <person name="Suzuki T."/>
            <person name="Kaneko T."/>
            <person name="Yamada M."/>
            <person name="Tabata S."/>
            <person name="Kupfer D.M."/>
            <person name="Najar F.Z."/>
            <person name="Wiley G.B."/>
            <person name="Roe B."/>
            <person name="Binnewies T.T."/>
            <person name="Ussery D.W."/>
            <person name="D'Haeze W."/>
            <person name="Herder J.D."/>
            <person name="Gevers D."/>
            <person name="Vereecke D."/>
            <person name="Holsters M."/>
            <person name="Oyaizu H."/>
        </authorList>
    </citation>
    <scope>NUCLEOTIDE SEQUENCE [LARGE SCALE GENOMIC DNA]</scope>
    <source>
        <strain evidence="3">ATCC 43989 / DSM 5975 / JCM 20966 / LMG 6465 / NBRC 14845 / NCIMB 13405 / ORS 571</strain>
    </source>
</reference>
<reference evidence="2 3" key="4">
    <citation type="journal article" date="2009" name="Appl. Environ. Microbiol.">
        <title>Comparative genome-wide transcriptional profiling of Azorhizobium caulinodans ORS571 grown under free-living and symbiotic conditions.</title>
        <authorList>
            <person name="Tsukada S."/>
            <person name="Aono T."/>
            <person name="Akiba N."/>
            <person name="Lee KB."/>
            <person name="Liu CT."/>
            <person name="Toyazaki H."/>
            <person name="Oyaizu H."/>
        </authorList>
    </citation>
    <scope>NUCLEOTIDE SEQUENCE [LARGE SCALE GENOMIC DNA]</scope>
    <source>
        <strain evidence="3">ATCC 43989 / DSM 5975 / JCM 20966 / LMG 6465 / NBRC 14845 / NCIMB 13405 / ORS 571</strain>
    </source>
</reference>
<dbReference type="eggNOG" id="COG3064">
    <property type="taxonomic scope" value="Bacteria"/>
</dbReference>
<dbReference type="STRING" id="438753.AZC_4443"/>
<dbReference type="EMBL" id="AP009384">
    <property type="protein sequence ID" value="BAF90441.1"/>
    <property type="molecule type" value="Genomic_DNA"/>
</dbReference>
<feature type="chain" id="PRO_5002723939" description="DUF3108 domain-containing protein" evidence="1">
    <location>
        <begin position="30"/>
        <end position="282"/>
    </location>
</feature>
<evidence type="ECO:0000256" key="1">
    <source>
        <dbReference type="SAM" id="SignalP"/>
    </source>
</evidence>
<keyword evidence="1" id="KW-0732">Signal</keyword>
<dbReference type="AlphaFoldDB" id="A8HWK7"/>
<evidence type="ECO:0008006" key="4">
    <source>
        <dbReference type="Google" id="ProtNLM"/>
    </source>
</evidence>
<reference evidence="2 3" key="6">
    <citation type="journal article" date="2011" name="Appl. Environ. Microbiol.">
        <title>Involvement of the azorhizobial chromosome partition gene (parA) in the onset of bacteroid differentiation during Sesbania rostrata stem nodule development.</title>
        <authorList>
            <person name="Liu CT."/>
            <person name="Lee KB."/>
            <person name="Wang YS."/>
            <person name="Peng MH."/>
            <person name="Lee KT."/>
            <person name="Suzuki S."/>
            <person name="Suzuki T."/>
            <person name="Oyaizu H."/>
        </authorList>
    </citation>
    <scope>NUCLEOTIDE SEQUENCE [LARGE SCALE GENOMIC DNA]</scope>
    <source>
        <strain evidence="3">ATCC 43989 / DSM 5975 / JCM 20966 / LMG 6465 / NBRC 14845 / NCIMB 13405 / ORS 571</strain>
    </source>
</reference>
<protein>
    <recommendedName>
        <fullName evidence="4">DUF3108 domain-containing protein</fullName>
    </recommendedName>
</protein>
<sequence length="282" mass="29639">MRPHLASLRLAALSLAGALLAFLPAGAQADGRFTARYTLTVGGVSVARAVVAGRATATSYELAGTGRVTGVLRVISSGKGDVAARGAIGPNGLNPQVFAFSATADGKDEAVRVAVANGTAKEVDVEPPIKPLPDRIEVTPAHLTSIIDPMSGAFVYVPGSAEMISAAACDRTIPVFDGRQRYDIRLSYLRTEPVKAGKTYASDAVVCRVSYFPVAGHRPTRSTVKYMMENKEMYVWLVPIAGTRLMAPFRISIETMIGTAVFEATSFETEPNAGAAPAPAKP</sequence>
<organism evidence="2 3">
    <name type="scientific">Azorhizobium caulinodans (strain ATCC 43989 / DSM 5975 / JCM 20966 / LMG 6465 / NBRC 14845 / NCIMB 13405 / ORS 571)</name>
    <dbReference type="NCBI Taxonomy" id="438753"/>
    <lineage>
        <taxon>Bacteria</taxon>
        <taxon>Pseudomonadati</taxon>
        <taxon>Pseudomonadota</taxon>
        <taxon>Alphaproteobacteria</taxon>
        <taxon>Hyphomicrobiales</taxon>
        <taxon>Xanthobacteraceae</taxon>
        <taxon>Azorhizobium</taxon>
    </lineage>
</organism>
<dbReference type="RefSeq" id="WP_012172962.1">
    <property type="nucleotide sequence ID" value="NC_009937.1"/>
</dbReference>
<dbReference type="KEGG" id="azc:AZC_4443"/>
<name>A8HWK7_AZOC5</name>
<reference evidence="3" key="2">
    <citation type="submission" date="2007-04" db="EMBL/GenBank/DDBJ databases">
        <title>Complete genome sequence of the nitrogen-fixing bacterium Azorhizobium caulinodans ORS571.</title>
        <authorList>
            <person name="Lee K.B."/>
            <person name="Backer P.D."/>
            <person name="Aono T."/>
            <person name="Liu C.T."/>
            <person name="Suzuki S."/>
            <person name="Suzuki T."/>
            <person name="Kaneko T."/>
            <person name="Yamada M."/>
            <person name="Tabata S."/>
            <person name="Kupfer D.M."/>
            <person name="Najar F.Z."/>
            <person name="Wiley G.B."/>
            <person name="Roe B."/>
            <person name="Binnewies T."/>
            <person name="Ussery D."/>
            <person name="Vereecke D."/>
            <person name="Gevers D."/>
            <person name="Holsters M."/>
            <person name="Oyaizu H."/>
        </authorList>
    </citation>
    <scope>NUCLEOTIDE SEQUENCE [LARGE SCALE GENOMIC DNA]</scope>
    <source>
        <strain evidence="3">ATCC 43989 / DSM 5975 / JCM 20966 / LMG 6465 / NBRC 14845 / NCIMB 13405 / ORS 571</strain>
    </source>
</reference>
<accession>A8HWK7</accession>
<gene>
    <name evidence="2" type="ordered locus">AZC_4443</name>
</gene>
<reference evidence="2 3" key="5">
    <citation type="journal article" date="2010" name="Appl. Environ. Microbiol.">
        <title>phrR-like gene praR of Azorhizobium caulinodans ORS571 is essential for symbiosis with Sesbania rostrata and is involved in expression of reb genes.</title>
        <authorList>
            <person name="Akiba N."/>
            <person name="Aono T."/>
            <person name="Toyazaki H."/>
            <person name="Sato S."/>
            <person name="Oyaizu H."/>
        </authorList>
    </citation>
    <scope>NUCLEOTIDE SEQUENCE [LARGE SCALE GENOMIC DNA]</scope>
    <source>
        <strain evidence="3">ATCC 43989 / DSM 5975 / JCM 20966 / LMG 6465 / NBRC 14845 / NCIMB 13405 / ORS 571</strain>
    </source>
</reference>
<dbReference type="Proteomes" id="UP000000270">
    <property type="component" value="Chromosome"/>
</dbReference>
<keyword evidence="3" id="KW-1185">Reference proteome</keyword>
<feature type="signal peptide" evidence="1">
    <location>
        <begin position="1"/>
        <end position="29"/>
    </location>
</feature>
<dbReference type="Pfam" id="PF11306">
    <property type="entry name" value="DUF3108"/>
    <property type="match status" value="1"/>
</dbReference>
<evidence type="ECO:0000313" key="3">
    <source>
        <dbReference type="Proteomes" id="UP000000270"/>
    </source>
</evidence>
<evidence type="ECO:0000313" key="2">
    <source>
        <dbReference type="EMBL" id="BAF90441.1"/>
    </source>
</evidence>
<dbReference type="HOGENOM" id="CLU_072063_0_0_5"/>
<proteinExistence type="predicted"/>
<dbReference type="InterPro" id="IPR021457">
    <property type="entry name" value="DUF3108"/>
</dbReference>
<reference evidence="2 3" key="1">
    <citation type="journal article" date="2007" name="Appl. Environ. Microbiol.">
        <title>Rhizobial factors required for stem nodule maturation and maintenance in Sesbania rostrata-Azorhizobium caulinodans ORS571 symbiosis.</title>
        <authorList>
            <person name="Suzuki S."/>
            <person name="Aono T."/>
            <person name="Lee KB."/>
            <person name="Suzuki T."/>
            <person name="Liu CT."/>
            <person name="Miwa H."/>
            <person name="Wakao S."/>
            <person name="Iki T."/>
            <person name="Oyaizu H."/>
        </authorList>
    </citation>
    <scope>NUCLEOTIDE SEQUENCE [LARGE SCALE GENOMIC DNA]</scope>
    <source>
        <strain evidence="3">ATCC 43989 / DSM 5975 / JCM 20966 / LMG 6465 / NBRC 14845 / NCIMB 13405 / ORS 571</strain>
    </source>
</reference>